<feature type="domain" description="Major facilitator superfamily (MFS) profile" evidence="5">
    <location>
        <begin position="54"/>
        <end position="504"/>
    </location>
</feature>
<gene>
    <name evidence="7" type="ORF">LMG18095_03658</name>
    <name evidence="6" type="ORF">R77560_03523</name>
</gene>
<evidence type="ECO:0000313" key="8">
    <source>
        <dbReference type="Proteomes" id="UP001189756"/>
    </source>
</evidence>
<feature type="transmembrane region" description="Helical" evidence="4">
    <location>
        <begin position="380"/>
        <end position="398"/>
    </location>
</feature>
<evidence type="ECO:0000256" key="1">
    <source>
        <dbReference type="ARBA" id="ARBA00022692"/>
    </source>
</evidence>
<keyword evidence="2 4" id="KW-1133">Transmembrane helix</keyword>
<evidence type="ECO:0000259" key="5">
    <source>
        <dbReference type="PROSITE" id="PS50850"/>
    </source>
</evidence>
<proteinExistence type="predicted"/>
<dbReference type="EMBL" id="CATZAZ010000008">
    <property type="protein sequence ID" value="CAJ0800893.1"/>
    <property type="molecule type" value="Genomic_DNA"/>
</dbReference>
<dbReference type="Gene3D" id="1.20.1250.20">
    <property type="entry name" value="MFS general substrate transporter like domains"/>
    <property type="match status" value="2"/>
</dbReference>
<feature type="transmembrane region" description="Helical" evidence="4">
    <location>
        <begin position="475"/>
        <end position="499"/>
    </location>
</feature>
<feature type="transmembrane region" description="Helical" evidence="4">
    <location>
        <begin position="108"/>
        <end position="126"/>
    </location>
</feature>
<evidence type="ECO:0000313" key="7">
    <source>
        <dbReference type="EMBL" id="CAJ0801745.1"/>
    </source>
</evidence>
<keyword evidence="3 4" id="KW-0472">Membrane</keyword>
<feature type="transmembrane region" description="Helical" evidence="4">
    <location>
        <begin position="163"/>
        <end position="185"/>
    </location>
</feature>
<dbReference type="AlphaFoldDB" id="A0AAD2F2N3"/>
<evidence type="ECO:0000256" key="2">
    <source>
        <dbReference type="ARBA" id="ARBA00022989"/>
    </source>
</evidence>
<protein>
    <recommendedName>
        <fullName evidence="5">Major facilitator superfamily (MFS) profile domain-containing protein</fullName>
    </recommendedName>
</protein>
<feature type="transmembrane region" description="Helical" evidence="4">
    <location>
        <begin position="404"/>
        <end position="429"/>
    </location>
</feature>
<dbReference type="PANTHER" id="PTHR11360:SF317">
    <property type="entry name" value="MAJOR FACILITATOR SUPERFAMILY (MFS) PROFILE DOMAIN-CONTAINING PROTEIN-RELATED"/>
    <property type="match status" value="1"/>
</dbReference>
<feature type="transmembrane region" description="Helical" evidence="4">
    <location>
        <begin position="545"/>
        <end position="567"/>
    </location>
</feature>
<name>A0AAD2F2N3_9RALS</name>
<dbReference type="SUPFAM" id="SSF103473">
    <property type="entry name" value="MFS general substrate transporter"/>
    <property type="match status" value="1"/>
</dbReference>
<evidence type="ECO:0000313" key="9">
    <source>
        <dbReference type="Proteomes" id="UP001189773"/>
    </source>
</evidence>
<evidence type="ECO:0000256" key="4">
    <source>
        <dbReference type="SAM" id="Phobius"/>
    </source>
</evidence>
<sequence>MTGAAAPFHHVRHNTGSTYPGVDSMSEAVLHPFFSRERTVAAVGFNRWLVPPAALAIHLCIGMAYGFSVFWLPLGRALGITKPLTCGADVSLVAELFTTTCDWRVSSLGWMFTLFFVFLGASAAMWGGWLERVGPRKAGVVSAVCWCGGLLISALGIQIHQLWLLWVGSGVIGGVGLGLGYISPVSTLIKWFPDKRGMATGMAIMGFGGGAMIGAPLADRLMKLFATPESVGVSQTFIVLAGIYFVFMMAGALGYRVPPTGWKPAGWTPSPAKAKDTMVTQRHVHANEALKTPQFWLIWAVLCLNVSAGIGVLGMASPLLQEVFGGKLLGVTTSFMDLTAAQKGQIAAIAAGFTGLLSLFNIGGRFFWASLSDRLGRKMTYAVFFVLGFVLYASIPWTSHTGNIALFALAFCVILSMYGGGFATVPAYLADMFGTQMVGAIHGRLLTAWSTAGILGPVLVNYLREYQIAHGVERAAVYDITMMILAGLLILGFICNLLVRPVNAKHFMTEAQLDEQRHAAATKSPTPSVASPETSLEWQAHPGSAVAVVLAWAAVGLPLGWGVWITLQKAAVLFS</sequence>
<dbReference type="EMBL" id="CATZAR010000013">
    <property type="protein sequence ID" value="CAJ0801745.1"/>
    <property type="molecule type" value="Genomic_DNA"/>
</dbReference>
<reference evidence="6 9" key="1">
    <citation type="submission" date="2023-07" db="EMBL/GenBank/DDBJ databases">
        <authorList>
            <person name="Peeters C."/>
        </authorList>
    </citation>
    <scope>NUCLEOTIDE SEQUENCE</scope>
    <source>
        <strain evidence="7 9">LMG 18095</strain>
        <strain evidence="6">R-77560</strain>
    </source>
</reference>
<dbReference type="Pfam" id="PF07690">
    <property type="entry name" value="MFS_1"/>
    <property type="match status" value="1"/>
</dbReference>
<dbReference type="Proteomes" id="UP001189773">
    <property type="component" value="Unassembled WGS sequence"/>
</dbReference>
<dbReference type="PANTHER" id="PTHR11360">
    <property type="entry name" value="MONOCARBOXYLATE TRANSPORTER"/>
    <property type="match status" value="1"/>
</dbReference>
<dbReference type="InterPro" id="IPR011701">
    <property type="entry name" value="MFS"/>
</dbReference>
<keyword evidence="9" id="KW-1185">Reference proteome</keyword>
<dbReference type="InterPro" id="IPR020846">
    <property type="entry name" value="MFS_dom"/>
</dbReference>
<dbReference type="InterPro" id="IPR036259">
    <property type="entry name" value="MFS_trans_sf"/>
</dbReference>
<dbReference type="PROSITE" id="PS50850">
    <property type="entry name" value="MFS"/>
    <property type="match status" value="1"/>
</dbReference>
<feature type="transmembrane region" description="Helical" evidence="4">
    <location>
        <begin position="237"/>
        <end position="255"/>
    </location>
</feature>
<evidence type="ECO:0000313" key="6">
    <source>
        <dbReference type="EMBL" id="CAJ0800893.1"/>
    </source>
</evidence>
<dbReference type="Proteomes" id="UP001189756">
    <property type="component" value="Unassembled WGS sequence"/>
</dbReference>
<comment type="caution">
    <text evidence="6">The sequence shown here is derived from an EMBL/GenBank/DDBJ whole genome shotgun (WGS) entry which is preliminary data.</text>
</comment>
<accession>A0AAD2F2N3</accession>
<organism evidence="6 8">
    <name type="scientific">Ralstonia thomasii</name>
    <dbReference type="NCBI Taxonomy" id="3058596"/>
    <lineage>
        <taxon>Bacteria</taxon>
        <taxon>Pseudomonadati</taxon>
        <taxon>Pseudomonadota</taxon>
        <taxon>Betaproteobacteria</taxon>
        <taxon>Burkholderiales</taxon>
        <taxon>Burkholderiaceae</taxon>
        <taxon>Ralstonia</taxon>
    </lineage>
</organism>
<feature type="transmembrane region" description="Helical" evidence="4">
    <location>
        <begin position="441"/>
        <end position="463"/>
    </location>
</feature>
<dbReference type="GO" id="GO:0022857">
    <property type="term" value="F:transmembrane transporter activity"/>
    <property type="evidence" value="ECO:0007669"/>
    <property type="project" value="InterPro"/>
</dbReference>
<feature type="transmembrane region" description="Helical" evidence="4">
    <location>
        <begin position="197"/>
        <end position="217"/>
    </location>
</feature>
<feature type="transmembrane region" description="Helical" evidence="4">
    <location>
        <begin position="138"/>
        <end position="157"/>
    </location>
</feature>
<feature type="transmembrane region" description="Helical" evidence="4">
    <location>
        <begin position="346"/>
        <end position="368"/>
    </location>
</feature>
<feature type="transmembrane region" description="Helical" evidence="4">
    <location>
        <begin position="53"/>
        <end position="74"/>
    </location>
</feature>
<feature type="transmembrane region" description="Helical" evidence="4">
    <location>
        <begin position="295"/>
        <end position="316"/>
    </location>
</feature>
<dbReference type="CDD" id="cd17353">
    <property type="entry name" value="MFS_OFA_like"/>
    <property type="match status" value="1"/>
</dbReference>
<evidence type="ECO:0000256" key="3">
    <source>
        <dbReference type="ARBA" id="ARBA00023136"/>
    </source>
</evidence>
<dbReference type="InterPro" id="IPR050327">
    <property type="entry name" value="Proton-linked_MCT"/>
</dbReference>
<keyword evidence="1 4" id="KW-0812">Transmembrane</keyword>